<evidence type="ECO:0000256" key="1">
    <source>
        <dbReference type="SAM" id="Phobius"/>
    </source>
</evidence>
<dbReference type="Proteomes" id="UP000756132">
    <property type="component" value="Chromosome 5"/>
</dbReference>
<feature type="transmembrane region" description="Helical" evidence="1">
    <location>
        <begin position="133"/>
        <end position="158"/>
    </location>
</feature>
<reference evidence="2" key="1">
    <citation type="submission" date="2021-12" db="EMBL/GenBank/DDBJ databases">
        <authorList>
            <person name="Zaccaron A."/>
            <person name="Stergiopoulos I."/>
        </authorList>
    </citation>
    <scope>NUCLEOTIDE SEQUENCE</scope>
    <source>
        <strain evidence="2">Race5_Kim</strain>
    </source>
</reference>
<dbReference type="AlphaFoldDB" id="A0A9Q8LGT8"/>
<keyword evidence="1" id="KW-0812">Transmembrane</keyword>
<reference evidence="2" key="2">
    <citation type="journal article" date="2022" name="Microb. Genom.">
        <title>A chromosome-scale genome assembly of the tomato pathogen Cladosporium fulvum reveals a compartmentalized genome architecture and the presence of a dispensable chromosome.</title>
        <authorList>
            <person name="Zaccaron A.Z."/>
            <person name="Chen L.H."/>
            <person name="Samaras A."/>
            <person name="Stergiopoulos I."/>
        </authorList>
    </citation>
    <scope>NUCLEOTIDE SEQUENCE</scope>
    <source>
        <strain evidence="2">Race5_Kim</strain>
    </source>
</reference>
<feature type="transmembrane region" description="Helical" evidence="1">
    <location>
        <begin position="55"/>
        <end position="73"/>
    </location>
</feature>
<protein>
    <submittedName>
        <fullName evidence="2">Uncharacterized protein</fullName>
    </submittedName>
</protein>
<dbReference type="RefSeq" id="XP_047761742.1">
    <property type="nucleotide sequence ID" value="XM_047904748.1"/>
</dbReference>
<keyword evidence="3" id="KW-1185">Reference proteome</keyword>
<keyword evidence="1" id="KW-1133">Transmembrane helix</keyword>
<dbReference type="EMBL" id="CP090167">
    <property type="protein sequence ID" value="UJO17376.1"/>
    <property type="molecule type" value="Genomic_DNA"/>
</dbReference>
<evidence type="ECO:0000313" key="3">
    <source>
        <dbReference type="Proteomes" id="UP000756132"/>
    </source>
</evidence>
<gene>
    <name evidence="2" type="ORF">CLAFUR5_05600</name>
</gene>
<organism evidence="2 3">
    <name type="scientific">Passalora fulva</name>
    <name type="common">Tomato leaf mold</name>
    <name type="synonym">Cladosporium fulvum</name>
    <dbReference type="NCBI Taxonomy" id="5499"/>
    <lineage>
        <taxon>Eukaryota</taxon>
        <taxon>Fungi</taxon>
        <taxon>Dikarya</taxon>
        <taxon>Ascomycota</taxon>
        <taxon>Pezizomycotina</taxon>
        <taxon>Dothideomycetes</taxon>
        <taxon>Dothideomycetidae</taxon>
        <taxon>Mycosphaerellales</taxon>
        <taxon>Mycosphaerellaceae</taxon>
        <taxon>Fulvia</taxon>
    </lineage>
</organism>
<dbReference type="GeneID" id="71985478"/>
<evidence type="ECO:0000313" key="2">
    <source>
        <dbReference type="EMBL" id="UJO17376.1"/>
    </source>
</evidence>
<keyword evidence="1" id="KW-0472">Membrane</keyword>
<sequence length="163" mass="18886">MSERSQEPDTIYRNLRLVTSWYNFFIFVVAPWLAYIWLIYTVYHLEEDTPIFSRAKLILAMFLLGAAGLAMYIRSQSVREQLQAKGYEQRGTLARALDLLFNLAIIVAGYFWLQRWVADVADTGEGEDVLFLYILFPLYGAIVWTGLVIVCTGPILWFTTRVR</sequence>
<proteinExistence type="predicted"/>
<feature type="transmembrane region" description="Helical" evidence="1">
    <location>
        <begin position="21"/>
        <end position="43"/>
    </location>
</feature>
<feature type="transmembrane region" description="Helical" evidence="1">
    <location>
        <begin position="93"/>
        <end position="113"/>
    </location>
</feature>
<name>A0A9Q8LGT8_PASFU</name>
<dbReference type="OrthoDB" id="3650504at2759"/>
<accession>A0A9Q8LGT8</accession>
<dbReference type="KEGG" id="ffu:CLAFUR5_05600"/>